<dbReference type="RefSeq" id="WP_051735987.1">
    <property type="nucleotide sequence ID" value="NZ_JMQI01000027.1"/>
</dbReference>
<evidence type="ECO:0000313" key="2">
    <source>
        <dbReference type="EMBL" id="KDN21569.1"/>
    </source>
</evidence>
<accession>A0A066UBS1</accession>
<evidence type="ECO:0000313" key="3">
    <source>
        <dbReference type="Proteomes" id="UP000027345"/>
    </source>
</evidence>
<dbReference type="OrthoDB" id="3626785at2"/>
<dbReference type="AlphaFoldDB" id="A0A066UBS1"/>
<evidence type="ECO:0000256" key="1">
    <source>
        <dbReference type="SAM" id="MobiDB-lite"/>
    </source>
</evidence>
<protein>
    <submittedName>
        <fullName evidence="2">Uncharacterized protein</fullName>
    </submittedName>
</protein>
<name>A0A066UBS1_9PSEU</name>
<feature type="region of interest" description="Disordered" evidence="1">
    <location>
        <begin position="30"/>
        <end position="60"/>
    </location>
</feature>
<dbReference type="Proteomes" id="UP000027345">
    <property type="component" value="Unassembled WGS sequence"/>
</dbReference>
<comment type="caution">
    <text evidence="2">The sequence shown here is derived from an EMBL/GenBank/DDBJ whole genome shotgun (WGS) entry which is preliminary data.</text>
</comment>
<dbReference type="EMBL" id="JMQI01000027">
    <property type="protein sequence ID" value="KDN21569.1"/>
    <property type="molecule type" value="Genomic_DNA"/>
</dbReference>
<gene>
    <name evidence="2" type="ORF">DV20_13900</name>
</gene>
<proteinExistence type="predicted"/>
<sequence length="162" mass="16982">MSLALAGVLVVGLLLTGFVTPGFFLRQDRGPSAGSSPSSVGDASAEPSPATSSYSRNSPSQLQAARVVTEEFLKRLNADAIDGPDGAKAMACPGSESLLGGTLLAVEAPTQLAIPTEGETRFRDPVIEVDIAGVTNQRAVTGYVRLQPWQDHQPCVRILQIH</sequence>
<organism evidence="2 3">
    <name type="scientific">Amycolatopsis rifamycinica</name>
    <dbReference type="NCBI Taxonomy" id="287986"/>
    <lineage>
        <taxon>Bacteria</taxon>
        <taxon>Bacillati</taxon>
        <taxon>Actinomycetota</taxon>
        <taxon>Actinomycetes</taxon>
        <taxon>Pseudonocardiales</taxon>
        <taxon>Pseudonocardiaceae</taxon>
        <taxon>Amycolatopsis</taxon>
    </lineage>
</organism>
<reference evidence="2 3" key="1">
    <citation type="submission" date="2014-05" db="EMBL/GenBank/DDBJ databases">
        <title>Draft genome sequence of Amycolatopsis rifamycinica DSM 46095.</title>
        <authorList>
            <person name="Lal R."/>
            <person name="Saxena A."/>
            <person name="Kumari R."/>
            <person name="Mukherjee U."/>
            <person name="Singh P."/>
            <person name="Sangwan N."/>
            <person name="Mahato N.K."/>
        </authorList>
    </citation>
    <scope>NUCLEOTIDE SEQUENCE [LARGE SCALE GENOMIC DNA]</scope>
    <source>
        <strain evidence="2 3">DSM 46095</strain>
    </source>
</reference>
<keyword evidence="3" id="KW-1185">Reference proteome</keyword>
<feature type="compositionally biased region" description="Polar residues" evidence="1">
    <location>
        <begin position="49"/>
        <end position="60"/>
    </location>
</feature>
<feature type="compositionally biased region" description="Low complexity" evidence="1">
    <location>
        <begin position="30"/>
        <end position="45"/>
    </location>
</feature>